<dbReference type="Proteomes" id="UP000502823">
    <property type="component" value="Unassembled WGS sequence"/>
</dbReference>
<name>A0A6L2PMY1_COPFO</name>
<dbReference type="GO" id="GO:0005730">
    <property type="term" value="C:nucleolus"/>
    <property type="evidence" value="ECO:0007669"/>
    <property type="project" value="UniProtKB-SubCell"/>
</dbReference>
<dbReference type="EMBL" id="BLKM01011693">
    <property type="protein sequence ID" value="GFG33951.1"/>
    <property type="molecule type" value="Genomic_DNA"/>
</dbReference>
<proteinExistence type="inferred from homology"/>
<evidence type="ECO:0000313" key="9">
    <source>
        <dbReference type="Proteomes" id="UP000502823"/>
    </source>
</evidence>
<dbReference type="GO" id="GO:0034511">
    <property type="term" value="F:U3 snoRNA binding"/>
    <property type="evidence" value="ECO:0007669"/>
    <property type="project" value="TreeGrafter"/>
</dbReference>
<dbReference type="OrthoDB" id="119302at2759"/>
<dbReference type="InterPro" id="IPR007034">
    <property type="entry name" value="BMS1_TSR1_C"/>
</dbReference>
<dbReference type="GO" id="GO:0000479">
    <property type="term" value="P:endonucleolytic cleavage of tricistronic rRNA transcript (SSU-rRNA, 5.8S rRNA, LSU-rRNA)"/>
    <property type="evidence" value="ECO:0007669"/>
    <property type="project" value="TreeGrafter"/>
</dbReference>
<evidence type="ECO:0000256" key="4">
    <source>
        <dbReference type="ARBA" id="ARBA00037087"/>
    </source>
</evidence>
<dbReference type="AlphaFoldDB" id="A0A6L2PMY1"/>
<evidence type="ECO:0000256" key="2">
    <source>
        <dbReference type="ARBA" id="ARBA00022517"/>
    </source>
</evidence>
<dbReference type="InterPro" id="IPR012948">
    <property type="entry name" value="AARP2CN"/>
</dbReference>
<comment type="subcellular location">
    <subcellularLocation>
        <location evidence="1">Nucleus</location>
        <location evidence="1">Nucleolus</location>
    </subcellularLocation>
</comment>
<dbReference type="GO" id="GO:0005525">
    <property type="term" value="F:GTP binding"/>
    <property type="evidence" value="ECO:0007669"/>
    <property type="project" value="TreeGrafter"/>
</dbReference>
<dbReference type="Pfam" id="PF08142">
    <property type="entry name" value="AARP2CN"/>
    <property type="match status" value="1"/>
</dbReference>
<keyword evidence="9" id="KW-1185">Reference proteome</keyword>
<comment type="caution">
    <text evidence="8">The sequence shown here is derived from an EMBL/GenBank/DDBJ whole genome shotgun (WGS) entry which is preliminary data.</text>
</comment>
<dbReference type="GO" id="GO:0030688">
    <property type="term" value="C:preribosome, small subunit precursor"/>
    <property type="evidence" value="ECO:0007669"/>
    <property type="project" value="TreeGrafter"/>
</dbReference>
<sequence>MCFSQKLRHVMYVCNRNAVIFVGRTSAKTVTKKARHELRKEERRNKAAQIRQKKRDEVLFKKRSLGGSTSAPFLIAIVSLCGEIDPLGVLEFLKQADEEAVITRSHEGTLHISIPRLKQRFSVVVPLHGHLYSALDALKVADTAIFLVSACQQNGIDAVGENILTSCLAQGLPSTIVAVTDLESLPPKKRHEGKQNLQKAVSRWLPDEKIMVLSRSTDGLAILRRAGSQKQRSVKHRSMRPYLLAEVAEYMPDAKGSLGTLKVTGYVRHQPICVDSLVHIPGWGDFQMSRIHAPEDPHPLEKGRKGNVKELSMKSISDVMDEDERVLEIADPAKQESLLSENIPDPMEGEQTWPTEEELAEAEEESRVQKRRVKKVPKGMSDYQAAWIPDSDAEEVCISEDYECDMNVDMAAISEEESCDGEGAEEGEFDTVTVTDVGADAERYDEKMDFAEEEETMKKIKEAHMEQLFPDELDTPRDIPARIRFQKYRGLKSFRTSPWDPKENLPSDYARIFQFENFDHTRKRVMKERDKEGALPGWYVTVYVIGVPQHLFNSRLPSQPLVLCGMLPHEQKMSVLNFVIKQPNVGKHNLQPIRSKEQLIFHCGYRRFKACPIFSQHTNGTKHKYERFFRPETTLVASVFAPIVFPPAPVLVYKEKKDNSQELVARGHLLSVNPDRIIAKRVVLSGYLFKVMKHSAVVRFMFFNREDIEWFKPVELRTKYGRRGHIREPLGTHGHMKCVFDGQLKSQDTVIMNLYKRVFPKWTYEPYVNSPPSVYDSLAFGCSESMN</sequence>
<dbReference type="InterPro" id="IPR039761">
    <property type="entry name" value="Bms1/Tsr1"/>
</dbReference>
<dbReference type="InterPro" id="IPR030387">
    <property type="entry name" value="G_Bms1/Tsr1_dom"/>
</dbReference>
<accession>A0A6L2PMY1</accession>
<dbReference type="PROSITE" id="PS51714">
    <property type="entry name" value="G_BMS1"/>
    <property type="match status" value="1"/>
</dbReference>
<dbReference type="SMART" id="SM01362">
    <property type="entry name" value="DUF663"/>
    <property type="match status" value="1"/>
</dbReference>
<comment type="function">
    <text evidence="4">Required during maturation of the 40S ribosomal subunit in the nucleolus.</text>
</comment>
<dbReference type="GO" id="GO:0000462">
    <property type="term" value="P:maturation of SSU-rRNA from tricistronic rRNA transcript (SSU-rRNA, 5.8S rRNA, LSU-rRNA)"/>
    <property type="evidence" value="ECO:0007669"/>
    <property type="project" value="TreeGrafter"/>
</dbReference>
<organism evidence="8 9">
    <name type="scientific">Coptotermes formosanus</name>
    <name type="common">Formosan subterranean termite</name>
    <dbReference type="NCBI Taxonomy" id="36987"/>
    <lineage>
        <taxon>Eukaryota</taxon>
        <taxon>Metazoa</taxon>
        <taxon>Ecdysozoa</taxon>
        <taxon>Arthropoda</taxon>
        <taxon>Hexapoda</taxon>
        <taxon>Insecta</taxon>
        <taxon>Pterygota</taxon>
        <taxon>Neoptera</taxon>
        <taxon>Polyneoptera</taxon>
        <taxon>Dictyoptera</taxon>
        <taxon>Blattodea</taxon>
        <taxon>Blattoidea</taxon>
        <taxon>Termitoidae</taxon>
        <taxon>Rhinotermitidae</taxon>
        <taxon>Coptotermes</taxon>
    </lineage>
</organism>
<keyword evidence="2" id="KW-0690">Ribosome biogenesis</keyword>
<evidence type="ECO:0000256" key="5">
    <source>
        <dbReference type="ARBA" id="ARBA00038288"/>
    </source>
</evidence>
<dbReference type="GO" id="GO:0003924">
    <property type="term" value="F:GTPase activity"/>
    <property type="evidence" value="ECO:0007669"/>
    <property type="project" value="TreeGrafter"/>
</dbReference>
<protein>
    <recommendedName>
        <fullName evidence="6">Pre-rRNA-processing protein TSR1 homolog</fullName>
    </recommendedName>
</protein>
<reference evidence="9" key="1">
    <citation type="submission" date="2020-01" db="EMBL/GenBank/DDBJ databases">
        <title>Draft genome sequence of the Termite Coptotermes fromosanus.</title>
        <authorList>
            <person name="Itakura S."/>
            <person name="Yosikawa Y."/>
            <person name="Umezawa K."/>
        </authorList>
    </citation>
    <scope>NUCLEOTIDE SEQUENCE [LARGE SCALE GENOMIC DNA]</scope>
</reference>
<dbReference type="Pfam" id="PF22298">
    <property type="entry name" value="Tsr1_G-like"/>
    <property type="match status" value="1"/>
</dbReference>
<feature type="domain" description="Bms1-type G" evidence="7">
    <location>
        <begin position="71"/>
        <end position="232"/>
    </location>
</feature>
<evidence type="ECO:0000256" key="1">
    <source>
        <dbReference type="ARBA" id="ARBA00004604"/>
    </source>
</evidence>
<dbReference type="SMART" id="SM00785">
    <property type="entry name" value="AARP2CN"/>
    <property type="match status" value="1"/>
</dbReference>
<keyword evidence="3" id="KW-0539">Nucleus</keyword>
<evidence type="ECO:0000256" key="3">
    <source>
        <dbReference type="ARBA" id="ARBA00023242"/>
    </source>
</evidence>
<dbReference type="Pfam" id="PF04950">
    <property type="entry name" value="RIBIOP_C"/>
    <property type="match status" value="1"/>
</dbReference>
<dbReference type="InParanoid" id="A0A6L2PMY1"/>
<comment type="similarity">
    <text evidence="5">Belongs to the TRAFAC class translation factor GTPase superfamily. Bms1-like GTPase family. TSR1 subfamily.</text>
</comment>
<evidence type="ECO:0000313" key="8">
    <source>
        <dbReference type="EMBL" id="GFG33951.1"/>
    </source>
</evidence>
<dbReference type="PANTHER" id="PTHR12858">
    <property type="entry name" value="RIBOSOME BIOGENESIS PROTEIN"/>
    <property type="match status" value="1"/>
</dbReference>
<evidence type="ECO:0000256" key="6">
    <source>
        <dbReference type="ARBA" id="ARBA00040070"/>
    </source>
</evidence>
<evidence type="ECO:0000259" key="7">
    <source>
        <dbReference type="PROSITE" id="PS51714"/>
    </source>
</evidence>
<gene>
    <name evidence="8" type="ORF">Cfor_07502</name>
</gene>
<dbReference type="FunCoup" id="A0A6L2PMY1">
    <property type="interactions" value="1425"/>
</dbReference>
<dbReference type="PANTHER" id="PTHR12858:SF1">
    <property type="entry name" value="PRE-RRNA-PROCESSING PROTEIN TSR1 HOMOLOG"/>
    <property type="match status" value="1"/>
</dbReference>